<evidence type="ECO:0000313" key="2">
    <source>
        <dbReference type="EMBL" id="VEN40369.1"/>
    </source>
</evidence>
<proteinExistence type="predicted"/>
<dbReference type="AlphaFoldDB" id="A0A653BXQ5"/>
<gene>
    <name evidence="2" type="ORF">CALMAC_LOCUS4553</name>
</gene>
<protein>
    <submittedName>
        <fullName evidence="2">Uncharacterized protein</fullName>
    </submittedName>
</protein>
<organism evidence="2 3">
    <name type="scientific">Callosobruchus maculatus</name>
    <name type="common">Southern cowpea weevil</name>
    <name type="synonym">Pulse bruchid</name>
    <dbReference type="NCBI Taxonomy" id="64391"/>
    <lineage>
        <taxon>Eukaryota</taxon>
        <taxon>Metazoa</taxon>
        <taxon>Ecdysozoa</taxon>
        <taxon>Arthropoda</taxon>
        <taxon>Hexapoda</taxon>
        <taxon>Insecta</taxon>
        <taxon>Pterygota</taxon>
        <taxon>Neoptera</taxon>
        <taxon>Endopterygota</taxon>
        <taxon>Coleoptera</taxon>
        <taxon>Polyphaga</taxon>
        <taxon>Cucujiformia</taxon>
        <taxon>Chrysomeloidea</taxon>
        <taxon>Chrysomelidae</taxon>
        <taxon>Bruchinae</taxon>
        <taxon>Bruchini</taxon>
        <taxon>Callosobruchus</taxon>
    </lineage>
</organism>
<dbReference type="EMBL" id="CAACVG010006528">
    <property type="protein sequence ID" value="VEN40369.1"/>
    <property type="molecule type" value="Genomic_DNA"/>
</dbReference>
<reference evidence="2 3" key="1">
    <citation type="submission" date="2019-01" db="EMBL/GenBank/DDBJ databases">
        <authorList>
            <person name="Sayadi A."/>
        </authorList>
    </citation>
    <scope>NUCLEOTIDE SEQUENCE [LARGE SCALE GENOMIC DNA]</scope>
</reference>
<feature type="compositionally biased region" description="Basic residues" evidence="1">
    <location>
        <begin position="51"/>
        <end position="61"/>
    </location>
</feature>
<accession>A0A653BXQ5</accession>
<name>A0A653BXQ5_CALMS</name>
<feature type="region of interest" description="Disordered" evidence="1">
    <location>
        <begin position="1"/>
        <end position="100"/>
    </location>
</feature>
<evidence type="ECO:0000313" key="3">
    <source>
        <dbReference type="Proteomes" id="UP000410492"/>
    </source>
</evidence>
<feature type="compositionally biased region" description="Basic and acidic residues" evidence="1">
    <location>
        <begin position="91"/>
        <end position="100"/>
    </location>
</feature>
<dbReference type="Proteomes" id="UP000410492">
    <property type="component" value="Unassembled WGS sequence"/>
</dbReference>
<feature type="compositionally biased region" description="Basic and acidic residues" evidence="1">
    <location>
        <begin position="1"/>
        <end position="10"/>
    </location>
</feature>
<keyword evidence="3" id="KW-1185">Reference proteome</keyword>
<sequence length="100" mass="10938">MRGGPEEHRPTAGVTGQGQHEDMFVQEATPGSGGRIQPERIPSTSLPKGIGSRRRSRRNSRKQLVTHSSQAPYIRHHQLSTRLSGVSGPGDPHRRDISPS</sequence>
<feature type="compositionally biased region" description="Polar residues" evidence="1">
    <location>
        <begin position="62"/>
        <end position="71"/>
    </location>
</feature>
<evidence type="ECO:0000256" key="1">
    <source>
        <dbReference type="SAM" id="MobiDB-lite"/>
    </source>
</evidence>
<dbReference type="OrthoDB" id="2018427at2759"/>